<dbReference type="Proteomes" id="UP000599391">
    <property type="component" value="Unassembled WGS sequence"/>
</dbReference>
<dbReference type="InterPro" id="IPR029044">
    <property type="entry name" value="Nucleotide-diphossugar_trans"/>
</dbReference>
<dbReference type="InterPro" id="IPR001173">
    <property type="entry name" value="Glyco_trans_2-like"/>
</dbReference>
<feature type="domain" description="Glycosyltransferase 2-like" evidence="1">
    <location>
        <begin position="9"/>
        <end position="176"/>
    </location>
</feature>
<dbReference type="PANTHER" id="PTHR43685:SF2">
    <property type="entry name" value="GLYCOSYLTRANSFERASE 2-LIKE DOMAIN-CONTAINING PROTEIN"/>
    <property type="match status" value="1"/>
</dbReference>
<gene>
    <name evidence="2" type="ORF">I8751_15175</name>
</gene>
<keyword evidence="3" id="KW-1185">Reference proteome</keyword>
<evidence type="ECO:0000259" key="1">
    <source>
        <dbReference type="Pfam" id="PF00535"/>
    </source>
</evidence>
<protein>
    <submittedName>
        <fullName evidence="2">Glycosyltransferase family 2 protein</fullName>
    </submittedName>
</protein>
<dbReference type="Pfam" id="PF00535">
    <property type="entry name" value="Glycos_transf_2"/>
    <property type="match status" value="1"/>
</dbReference>
<accession>A0A8J7HCX1</accession>
<evidence type="ECO:0000313" key="3">
    <source>
        <dbReference type="Proteomes" id="UP000599391"/>
    </source>
</evidence>
<dbReference type="InterPro" id="IPR050834">
    <property type="entry name" value="Glycosyltransf_2"/>
</dbReference>
<organism evidence="2 3">
    <name type="scientific">Atlanticothrix silvestris CENA357</name>
    <dbReference type="NCBI Taxonomy" id="1725252"/>
    <lineage>
        <taxon>Bacteria</taxon>
        <taxon>Bacillati</taxon>
        <taxon>Cyanobacteriota</taxon>
        <taxon>Cyanophyceae</taxon>
        <taxon>Nostocales</taxon>
        <taxon>Nodulariaceae</taxon>
        <taxon>Atlanticothrix</taxon>
        <taxon>Atlanticothrix silvestris</taxon>
    </lineage>
</organism>
<dbReference type="PANTHER" id="PTHR43685">
    <property type="entry name" value="GLYCOSYLTRANSFERASE"/>
    <property type="match status" value="1"/>
</dbReference>
<name>A0A8J7HCX1_9CYAN</name>
<evidence type="ECO:0000313" key="2">
    <source>
        <dbReference type="EMBL" id="MBH8553688.1"/>
    </source>
</evidence>
<dbReference type="AlphaFoldDB" id="A0A8J7HCX1"/>
<dbReference type="Gene3D" id="3.90.550.10">
    <property type="entry name" value="Spore Coat Polysaccharide Biosynthesis Protein SpsA, Chain A"/>
    <property type="match status" value="1"/>
</dbReference>
<dbReference type="EMBL" id="JAECZB010000040">
    <property type="protein sequence ID" value="MBH8553688.1"/>
    <property type="molecule type" value="Genomic_DNA"/>
</dbReference>
<sequence length="331" mass="39268">MSNNQPRLSIGLPVYNGEKFLKEAIDSLLAQTFEDFELIISDNASTDKTEEICRTYIAKDQRIRYYRNQQNIGCARNFNRVFELSSGEYFKWAAYDDLHAPEFIAKCVAVLDHNPTVVLCHSHVYFIDENGNFLQNYNIKLNTDSLQPQKRFHELLTKHLCYQCYGVIRVDALRKIPPMGSYGLADGILLLRLGMLGQFYEIPEYLFFARSHPQQSMSMFMPNYWLFTNNNTHASLSMFPDFYSYTVWFDSAKKGQILFPHWRILWEYTRTIWLFQLSLYERICCHISIYRQLRGTEYLLLKDLLRVAQTFWERWQNVSIQKRKTPLEIID</sequence>
<reference evidence="2 3" key="1">
    <citation type="journal article" date="2021" name="Int. J. Syst. Evol. Microbiol.">
        <title>Amazonocrinis nigriterrae gen. nov., sp. nov., Atlanticothrix silvestris gen. nov., sp. nov. and Dendronalium phyllosphericum gen. nov., sp. nov., nostocacean cyanobacteria from Brazilian environments.</title>
        <authorList>
            <person name="Alvarenga D.O."/>
            <person name="Andreote A.P.D."/>
            <person name="Branco L.H.Z."/>
            <person name="Delbaje E."/>
            <person name="Cruz R.B."/>
            <person name="Varani A.M."/>
            <person name="Fiore M.F."/>
        </authorList>
    </citation>
    <scope>NUCLEOTIDE SEQUENCE [LARGE SCALE GENOMIC DNA]</scope>
    <source>
        <strain evidence="2 3">CENA357</strain>
    </source>
</reference>
<dbReference type="RefSeq" id="WP_214439962.1">
    <property type="nucleotide sequence ID" value="NZ_JAECZB010000040.1"/>
</dbReference>
<comment type="caution">
    <text evidence="2">The sequence shown here is derived from an EMBL/GenBank/DDBJ whole genome shotgun (WGS) entry which is preliminary data.</text>
</comment>
<proteinExistence type="predicted"/>
<dbReference type="SUPFAM" id="SSF53448">
    <property type="entry name" value="Nucleotide-diphospho-sugar transferases"/>
    <property type="match status" value="1"/>
</dbReference>